<gene>
    <name evidence="1" type="ORF">HPB47_003901</name>
</gene>
<evidence type="ECO:0000313" key="2">
    <source>
        <dbReference type="Proteomes" id="UP000805193"/>
    </source>
</evidence>
<keyword evidence="2" id="KW-1185">Reference proteome</keyword>
<dbReference type="EMBL" id="JABSTQ010010580">
    <property type="protein sequence ID" value="KAG0419747.1"/>
    <property type="molecule type" value="Genomic_DNA"/>
</dbReference>
<comment type="caution">
    <text evidence="1">The sequence shown here is derived from an EMBL/GenBank/DDBJ whole genome shotgun (WGS) entry which is preliminary data.</text>
</comment>
<sequence length="1257" mass="137900">MECGVSSLLRPFAWGRVGFALGVDGCDEGSPFAARSSRGPSLEISGSLLAMYDSLASRTRAEQLSGQSAQPPQQQRQPQGQRPALPCQQGTPLKRSHTHPAPLREQQLRGLDVKKSYLASIESLEDDDAGPGCRSGRSPATTAQLSCRVRSSGPCPHRAPGSQPCQQDEATGAPGSDGRAAGPSYLDRVLQEVVDTERTYVRDLAAIVQGYLKPISEAADGKISQDDLSNLFGNIEDIYLFNSTFLEQLETCGSNPVSIAGCFVANSDGFSVYSEFCTNYPRTVSVLTDLVRKTETAEVIKARQISLHHSLPLGSYLLKPVQRILKYHLFLQNIVKHLDKESEGYPDVKNALSVMTGIAFHINDMKRRHEHAVRVQEIQSLLYGWQGKDLTTYGELVAEGSFRMLGAKALRHLFLFDKVLLIAKKREEGILNHKTHIMCSNLMLIESIQGEPLCFQVVPFNSPCNQYSFQARSLEQKREWCLQLKRAIMESFSAVIPSHAKQLVLELGQTKSQKELSCDKGSVKKSLSAPEYLKKRKYDRRKSETSLQKAFRLRRGLKKGFSQELCCTCSCHLGPSGPTRRASAGALGLATRCPRCVCSCQASTCAGPSGRLLPINSAPTTPLLSTSTGTSNGAGFPHSPDTWRRWDPGDTSDTENEDNPYGAVDVRRLLRYRPPAINARAQSCTTEDSSGEYVTFEFANSHARRELSATYGSEGSLSNCCSTDTPDYANLWARLGNAARKAPEETGAKPSVRRTRSFTEMARTKVGSLLPKRAAVPAALSELHGSLSELAANGVRNPTAAATWLDRLGDHLPTGGCSRCGSLPRGFQLAPDVPRELSKTQQLRTRAEHLRLQHPEQRPFTIASDKPDKVDFLDDPERYQEVAQLGARRQLREGQGTTTGCSTTPAASVESVSASPVHPEHKIYRQDEGRSWKSVLSGFGSRFSQLRSSLSPSHEDASVLAESAEDKGRSARLQRFPSRESVRTVDSRTSQSKKILTSLSRAYASVVRSARQPDPTSPRLHRIHGSAAAAARIARQREPDYFAPKTILALLSKDARPDSVLSGSSNRTSSSSSDTDKLAEATRSLAIHESFVDLGDDAESDDSDASADSYYERTFEAIENVLAEEMFRDSAIYSDPEDADASAGEYAYEKSVVAESTGEPCALSTLCVRKVKGAIVEKLRVLQENSTFKTDEAAKPAVEGFKSIQQRRMELERWRRQRGEEAEDREVPHGEDPPATDASSQSKGWVKHLVDRFQTGT</sequence>
<protein>
    <submittedName>
        <fullName evidence="1">Uncharacterized protein</fullName>
    </submittedName>
</protein>
<accession>A0AC60PH62</accession>
<organism evidence="1 2">
    <name type="scientific">Ixodes persulcatus</name>
    <name type="common">Taiga tick</name>
    <dbReference type="NCBI Taxonomy" id="34615"/>
    <lineage>
        <taxon>Eukaryota</taxon>
        <taxon>Metazoa</taxon>
        <taxon>Ecdysozoa</taxon>
        <taxon>Arthropoda</taxon>
        <taxon>Chelicerata</taxon>
        <taxon>Arachnida</taxon>
        <taxon>Acari</taxon>
        <taxon>Parasitiformes</taxon>
        <taxon>Ixodida</taxon>
        <taxon>Ixodoidea</taxon>
        <taxon>Ixodidae</taxon>
        <taxon>Ixodinae</taxon>
        <taxon>Ixodes</taxon>
    </lineage>
</organism>
<evidence type="ECO:0000313" key="1">
    <source>
        <dbReference type="EMBL" id="KAG0419747.1"/>
    </source>
</evidence>
<name>A0AC60PH62_IXOPE</name>
<dbReference type="Proteomes" id="UP000805193">
    <property type="component" value="Unassembled WGS sequence"/>
</dbReference>
<proteinExistence type="predicted"/>
<reference evidence="1 2" key="1">
    <citation type="journal article" date="2020" name="Cell">
        <title>Large-Scale Comparative Analyses of Tick Genomes Elucidate Their Genetic Diversity and Vector Capacities.</title>
        <authorList>
            <consortium name="Tick Genome and Microbiome Consortium (TIGMIC)"/>
            <person name="Jia N."/>
            <person name="Wang J."/>
            <person name="Shi W."/>
            <person name="Du L."/>
            <person name="Sun Y."/>
            <person name="Zhan W."/>
            <person name="Jiang J.F."/>
            <person name="Wang Q."/>
            <person name="Zhang B."/>
            <person name="Ji P."/>
            <person name="Bell-Sakyi L."/>
            <person name="Cui X.M."/>
            <person name="Yuan T.T."/>
            <person name="Jiang B.G."/>
            <person name="Yang W.F."/>
            <person name="Lam T.T."/>
            <person name="Chang Q.C."/>
            <person name="Ding S.J."/>
            <person name="Wang X.J."/>
            <person name="Zhu J.G."/>
            <person name="Ruan X.D."/>
            <person name="Zhao L."/>
            <person name="Wei J.T."/>
            <person name="Ye R.Z."/>
            <person name="Que T.C."/>
            <person name="Du C.H."/>
            <person name="Zhou Y.H."/>
            <person name="Cheng J.X."/>
            <person name="Dai P.F."/>
            <person name="Guo W.B."/>
            <person name="Han X.H."/>
            <person name="Huang E.J."/>
            <person name="Li L.F."/>
            <person name="Wei W."/>
            <person name="Gao Y.C."/>
            <person name="Liu J.Z."/>
            <person name="Shao H.Z."/>
            <person name="Wang X."/>
            <person name="Wang C.C."/>
            <person name="Yang T.C."/>
            <person name="Huo Q.B."/>
            <person name="Li W."/>
            <person name="Chen H.Y."/>
            <person name="Chen S.E."/>
            <person name="Zhou L.G."/>
            <person name="Ni X.B."/>
            <person name="Tian J.H."/>
            <person name="Sheng Y."/>
            <person name="Liu T."/>
            <person name="Pan Y.S."/>
            <person name="Xia L.Y."/>
            <person name="Li J."/>
            <person name="Zhao F."/>
            <person name="Cao W.C."/>
        </authorList>
    </citation>
    <scope>NUCLEOTIDE SEQUENCE [LARGE SCALE GENOMIC DNA]</scope>
    <source>
        <strain evidence="1">Iper-2018</strain>
    </source>
</reference>